<evidence type="ECO:0000313" key="2">
    <source>
        <dbReference type="EMBL" id="KZS03548.1"/>
    </source>
</evidence>
<dbReference type="AlphaFoldDB" id="A0A164KUK6"/>
<sequence>MDQKRFERDGKNKDPTALGIIFSSDKRENEPTLHISRFPDDCRMKLLELCSHVYRQEEECAS</sequence>
<accession>A0A164KUK6</accession>
<keyword evidence="3" id="KW-1185">Reference proteome</keyword>
<evidence type="ECO:0000256" key="1">
    <source>
        <dbReference type="SAM" id="MobiDB-lite"/>
    </source>
</evidence>
<proteinExistence type="predicted"/>
<dbReference type="EMBL" id="LRGB01003257">
    <property type="protein sequence ID" value="KZS03548.1"/>
    <property type="molecule type" value="Genomic_DNA"/>
</dbReference>
<evidence type="ECO:0000313" key="3">
    <source>
        <dbReference type="Proteomes" id="UP000076858"/>
    </source>
</evidence>
<feature type="region of interest" description="Disordered" evidence="1">
    <location>
        <begin position="1"/>
        <end position="23"/>
    </location>
</feature>
<dbReference type="Proteomes" id="UP000076858">
    <property type="component" value="Unassembled WGS sequence"/>
</dbReference>
<feature type="compositionally biased region" description="Basic and acidic residues" evidence="1">
    <location>
        <begin position="1"/>
        <end position="14"/>
    </location>
</feature>
<organism evidence="2 3">
    <name type="scientific">Daphnia magna</name>
    <dbReference type="NCBI Taxonomy" id="35525"/>
    <lineage>
        <taxon>Eukaryota</taxon>
        <taxon>Metazoa</taxon>
        <taxon>Ecdysozoa</taxon>
        <taxon>Arthropoda</taxon>
        <taxon>Crustacea</taxon>
        <taxon>Branchiopoda</taxon>
        <taxon>Diplostraca</taxon>
        <taxon>Cladocera</taxon>
        <taxon>Anomopoda</taxon>
        <taxon>Daphniidae</taxon>
        <taxon>Daphnia</taxon>
    </lineage>
</organism>
<reference evidence="2 3" key="1">
    <citation type="submission" date="2016-03" db="EMBL/GenBank/DDBJ databases">
        <title>EvidentialGene: Evidence-directed Construction of Genes on Genomes.</title>
        <authorList>
            <person name="Gilbert D.G."/>
            <person name="Choi J.-H."/>
            <person name="Mockaitis K."/>
            <person name="Colbourne J."/>
            <person name="Pfrender M."/>
        </authorList>
    </citation>
    <scope>NUCLEOTIDE SEQUENCE [LARGE SCALE GENOMIC DNA]</scope>
    <source>
        <strain evidence="2 3">Xinb3</strain>
        <tissue evidence="2">Complete organism</tissue>
    </source>
</reference>
<protein>
    <submittedName>
        <fullName evidence="2">Uncharacterized protein</fullName>
    </submittedName>
</protein>
<comment type="caution">
    <text evidence="2">The sequence shown here is derived from an EMBL/GenBank/DDBJ whole genome shotgun (WGS) entry which is preliminary data.</text>
</comment>
<gene>
    <name evidence="2" type="ORF">APZ42_033765</name>
</gene>
<name>A0A164KUK6_9CRUS</name>